<dbReference type="AlphaFoldDB" id="A0A2G5F8F2"/>
<evidence type="ECO:0000313" key="1">
    <source>
        <dbReference type="EMBL" id="PIA64283.1"/>
    </source>
</evidence>
<dbReference type="Proteomes" id="UP000230069">
    <property type="component" value="Unassembled WGS sequence"/>
</dbReference>
<name>A0A2G5F8F2_AQUCA</name>
<dbReference type="EMBL" id="KZ305018">
    <property type="protein sequence ID" value="PIA64283.1"/>
    <property type="molecule type" value="Genomic_DNA"/>
</dbReference>
<organism evidence="1 2">
    <name type="scientific">Aquilegia coerulea</name>
    <name type="common">Rocky mountain columbine</name>
    <dbReference type="NCBI Taxonomy" id="218851"/>
    <lineage>
        <taxon>Eukaryota</taxon>
        <taxon>Viridiplantae</taxon>
        <taxon>Streptophyta</taxon>
        <taxon>Embryophyta</taxon>
        <taxon>Tracheophyta</taxon>
        <taxon>Spermatophyta</taxon>
        <taxon>Magnoliopsida</taxon>
        <taxon>Ranunculales</taxon>
        <taxon>Ranunculaceae</taxon>
        <taxon>Thalictroideae</taxon>
        <taxon>Aquilegia</taxon>
    </lineage>
</organism>
<evidence type="ECO:0000313" key="2">
    <source>
        <dbReference type="Proteomes" id="UP000230069"/>
    </source>
</evidence>
<accession>A0A2G5F8F2</accession>
<protein>
    <submittedName>
        <fullName evidence="1">Uncharacterized protein</fullName>
    </submittedName>
</protein>
<keyword evidence="2" id="KW-1185">Reference proteome</keyword>
<sequence length="67" mass="7894">MDYEQIHNSNHFHIYLLVLKMSTPWSMDCTHTRLLPLAQVLILFSYSQKNDLPQNYCDKGGAHCKRQ</sequence>
<dbReference type="InParanoid" id="A0A2G5F8F2"/>
<proteinExistence type="predicted"/>
<gene>
    <name evidence="1" type="ORF">AQUCO_00100039v1</name>
</gene>
<reference evidence="1 2" key="1">
    <citation type="submission" date="2017-09" db="EMBL/GenBank/DDBJ databases">
        <title>WGS assembly of Aquilegia coerulea Goldsmith.</title>
        <authorList>
            <person name="Hodges S."/>
            <person name="Kramer E."/>
            <person name="Nordborg M."/>
            <person name="Tomkins J."/>
            <person name="Borevitz J."/>
            <person name="Derieg N."/>
            <person name="Yan J."/>
            <person name="Mihaltcheva S."/>
            <person name="Hayes R.D."/>
            <person name="Rokhsar D."/>
        </authorList>
    </citation>
    <scope>NUCLEOTIDE SEQUENCE [LARGE SCALE GENOMIC DNA]</scope>
    <source>
        <strain evidence="2">cv. Goldsmith</strain>
    </source>
</reference>